<comment type="caution">
    <text evidence="1">The sequence shown here is derived from an EMBL/GenBank/DDBJ whole genome shotgun (WGS) entry which is preliminary data.</text>
</comment>
<name>A0A3R9PRQ4_9ENTR</name>
<protein>
    <submittedName>
        <fullName evidence="1">Uncharacterized protein</fullName>
    </submittedName>
</protein>
<dbReference type="Proteomes" id="UP000276389">
    <property type="component" value="Unassembled WGS sequence"/>
</dbReference>
<sequence length="67" mass="7974">MTYRTLRIEIEAHGLMLAQNTVRYAWRKDGLPVRRWFDRSWLRVAVHEAREEVQVLLNALSSLRPVV</sequence>
<reference evidence="1 2" key="1">
    <citation type="submission" date="2018-12" db="EMBL/GenBank/DDBJ databases">
        <title>The Genome Submission of two Enterobacter spp. strains.</title>
        <authorList>
            <person name="Wu W."/>
            <person name="Wei L."/>
            <person name="Feng Y."/>
            <person name="Zong Z."/>
        </authorList>
    </citation>
    <scope>NUCLEOTIDE SEQUENCE [LARGE SCALE GENOMIC DNA]</scope>
    <source>
        <strain evidence="1 2">WCHEHu045002</strain>
    </source>
</reference>
<organism evidence="1 2">
    <name type="scientific">Enterobacter huaxiensis</name>
    <dbReference type="NCBI Taxonomy" id="2494702"/>
    <lineage>
        <taxon>Bacteria</taxon>
        <taxon>Pseudomonadati</taxon>
        <taxon>Pseudomonadota</taxon>
        <taxon>Gammaproteobacteria</taxon>
        <taxon>Enterobacterales</taxon>
        <taxon>Enterobacteriaceae</taxon>
        <taxon>Enterobacter</taxon>
    </lineage>
</organism>
<accession>A0A3R9PRQ4</accession>
<dbReference type="EMBL" id="RWHU01000012">
    <property type="protein sequence ID" value="RSK63083.1"/>
    <property type="molecule type" value="Genomic_DNA"/>
</dbReference>
<evidence type="ECO:0000313" key="1">
    <source>
        <dbReference type="EMBL" id="RSK63083.1"/>
    </source>
</evidence>
<proteinExistence type="predicted"/>
<dbReference type="RefSeq" id="WP_125915572.1">
    <property type="nucleotide sequence ID" value="NZ_RWHU01000012.1"/>
</dbReference>
<gene>
    <name evidence="1" type="ORF">EJE24_22230</name>
</gene>
<evidence type="ECO:0000313" key="2">
    <source>
        <dbReference type="Proteomes" id="UP000276389"/>
    </source>
</evidence>
<dbReference type="AlphaFoldDB" id="A0A3R9PRQ4"/>